<accession>A0A804RGB0</accession>
<dbReference type="Gramene" id="Zm00001eb416290_T001">
    <property type="protein sequence ID" value="Zm00001eb416290_P001"/>
    <property type="gene ID" value="Zm00001eb416290"/>
</dbReference>
<evidence type="ECO:0000313" key="1">
    <source>
        <dbReference type="EnsemblPlants" id="Zm00001eb416290_P001"/>
    </source>
</evidence>
<dbReference type="EnsemblPlants" id="Zm00001eb416290_T001">
    <property type="protein sequence ID" value="Zm00001eb416290_P001"/>
    <property type="gene ID" value="Zm00001eb416290"/>
</dbReference>
<keyword evidence="2" id="KW-1185">Reference proteome</keyword>
<proteinExistence type="predicted"/>
<evidence type="ECO:0000313" key="2">
    <source>
        <dbReference type="Proteomes" id="UP000007305"/>
    </source>
</evidence>
<dbReference type="Proteomes" id="UP000007305">
    <property type="component" value="Chromosome 10"/>
</dbReference>
<dbReference type="InParanoid" id="A0A804RGB0"/>
<protein>
    <recommendedName>
        <fullName evidence="3">Ras-related protein RABH1b</fullName>
    </recommendedName>
</protein>
<dbReference type="AlphaFoldDB" id="A0A804RGB0"/>
<name>A0A804RGB0_MAIZE</name>
<reference evidence="2" key="1">
    <citation type="journal article" date="2009" name="Science">
        <title>The B73 maize genome: complexity, diversity, and dynamics.</title>
        <authorList>
            <person name="Schnable P.S."/>
            <person name="Ware D."/>
            <person name="Fulton R.S."/>
            <person name="Stein J.C."/>
            <person name="Wei F."/>
            <person name="Pasternak S."/>
            <person name="Liang C."/>
            <person name="Zhang J."/>
            <person name="Fulton L."/>
            <person name="Graves T.A."/>
            <person name="Minx P."/>
            <person name="Reily A.D."/>
            <person name="Courtney L."/>
            <person name="Kruchowski S.S."/>
            <person name="Tomlinson C."/>
            <person name="Strong C."/>
            <person name="Delehaunty K."/>
            <person name="Fronick C."/>
            <person name="Courtney B."/>
            <person name="Rock S.M."/>
            <person name="Belter E."/>
            <person name="Du F."/>
            <person name="Kim K."/>
            <person name="Abbott R.M."/>
            <person name="Cotton M."/>
            <person name="Levy A."/>
            <person name="Marchetto P."/>
            <person name="Ochoa K."/>
            <person name="Jackson S.M."/>
            <person name="Gillam B."/>
            <person name="Chen W."/>
            <person name="Yan L."/>
            <person name="Higginbotham J."/>
            <person name="Cardenas M."/>
            <person name="Waligorski J."/>
            <person name="Applebaum E."/>
            <person name="Phelps L."/>
            <person name="Falcone J."/>
            <person name="Kanchi K."/>
            <person name="Thane T."/>
            <person name="Scimone A."/>
            <person name="Thane N."/>
            <person name="Henke J."/>
            <person name="Wang T."/>
            <person name="Ruppert J."/>
            <person name="Shah N."/>
            <person name="Rotter K."/>
            <person name="Hodges J."/>
            <person name="Ingenthron E."/>
            <person name="Cordes M."/>
            <person name="Kohlberg S."/>
            <person name="Sgro J."/>
            <person name="Delgado B."/>
            <person name="Mead K."/>
            <person name="Chinwalla A."/>
            <person name="Leonard S."/>
            <person name="Crouse K."/>
            <person name="Collura K."/>
            <person name="Kudrna D."/>
            <person name="Currie J."/>
            <person name="He R."/>
            <person name="Angelova A."/>
            <person name="Rajasekar S."/>
            <person name="Mueller T."/>
            <person name="Lomeli R."/>
            <person name="Scara G."/>
            <person name="Ko A."/>
            <person name="Delaney K."/>
            <person name="Wissotski M."/>
            <person name="Lopez G."/>
            <person name="Campos D."/>
            <person name="Braidotti M."/>
            <person name="Ashley E."/>
            <person name="Golser W."/>
            <person name="Kim H."/>
            <person name="Lee S."/>
            <person name="Lin J."/>
            <person name="Dujmic Z."/>
            <person name="Kim W."/>
            <person name="Talag J."/>
            <person name="Zuccolo A."/>
            <person name="Fan C."/>
            <person name="Sebastian A."/>
            <person name="Kramer M."/>
            <person name="Spiegel L."/>
            <person name="Nascimento L."/>
            <person name="Zutavern T."/>
            <person name="Miller B."/>
            <person name="Ambroise C."/>
            <person name="Muller S."/>
            <person name="Spooner W."/>
            <person name="Narechania A."/>
            <person name="Ren L."/>
            <person name="Wei S."/>
            <person name="Kumari S."/>
            <person name="Faga B."/>
            <person name="Levy M.J."/>
            <person name="McMahan L."/>
            <person name="Van Buren P."/>
            <person name="Vaughn M.W."/>
            <person name="Ying K."/>
            <person name="Yeh C.-T."/>
            <person name="Emrich S.J."/>
            <person name="Jia Y."/>
            <person name="Kalyanaraman A."/>
            <person name="Hsia A.-P."/>
            <person name="Barbazuk W.B."/>
            <person name="Baucom R.S."/>
            <person name="Brutnell T.P."/>
            <person name="Carpita N.C."/>
            <person name="Chaparro C."/>
            <person name="Chia J.-M."/>
            <person name="Deragon J.-M."/>
            <person name="Estill J.C."/>
            <person name="Fu Y."/>
            <person name="Jeddeloh J.A."/>
            <person name="Han Y."/>
            <person name="Lee H."/>
            <person name="Li P."/>
            <person name="Lisch D.R."/>
            <person name="Liu S."/>
            <person name="Liu Z."/>
            <person name="Nagel D.H."/>
            <person name="McCann M.C."/>
            <person name="SanMiguel P."/>
            <person name="Myers A.M."/>
            <person name="Nettleton D."/>
            <person name="Nguyen J."/>
            <person name="Penning B.W."/>
            <person name="Ponnala L."/>
            <person name="Schneider K.L."/>
            <person name="Schwartz D.C."/>
            <person name="Sharma A."/>
            <person name="Soderlund C."/>
            <person name="Springer N.M."/>
            <person name="Sun Q."/>
            <person name="Wang H."/>
            <person name="Waterman M."/>
            <person name="Westerman R."/>
            <person name="Wolfgruber T.K."/>
            <person name="Yang L."/>
            <person name="Yu Y."/>
            <person name="Zhang L."/>
            <person name="Zhou S."/>
            <person name="Zhu Q."/>
            <person name="Bennetzen J.L."/>
            <person name="Dawe R.K."/>
            <person name="Jiang J."/>
            <person name="Jiang N."/>
            <person name="Presting G.G."/>
            <person name="Wessler S.R."/>
            <person name="Aluru S."/>
            <person name="Martienssen R.A."/>
            <person name="Clifton S.W."/>
            <person name="McCombie W.R."/>
            <person name="Wing R.A."/>
            <person name="Wilson R.K."/>
        </authorList>
    </citation>
    <scope>NUCLEOTIDE SEQUENCE [LARGE SCALE GENOMIC DNA]</scope>
    <source>
        <strain evidence="2">cv. B73</strain>
    </source>
</reference>
<evidence type="ECO:0008006" key="3">
    <source>
        <dbReference type="Google" id="ProtNLM"/>
    </source>
</evidence>
<reference evidence="1" key="3">
    <citation type="submission" date="2021-05" db="UniProtKB">
        <authorList>
            <consortium name="EnsemblPlants"/>
        </authorList>
    </citation>
    <scope>IDENTIFICATION</scope>
    <source>
        <strain evidence="1">cv. B73</strain>
    </source>
</reference>
<reference evidence="1" key="2">
    <citation type="submission" date="2019-07" db="EMBL/GenBank/DDBJ databases">
        <authorList>
            <person name="Seetharam A."/>
            <person name="Woodhouse M."/>
            <person name="Cannon E."/>
        </authorList>
    </citation>
    <scope>NUCLEOTIDE SEQUENCE [LARGE SCALE GENOMIC DNA]</scope>
    <source>
        <strain evidence="1">cv. B73</strain>
    </source>
</reference>
<sequence length="202" mass="23261">MEGDPACGLALADEEAECSSWDSDDEYQKFIQNMNPPRVTIDNTSCPSAIVIHESVHRRRRSQSTGAWCYVHGDQCKSWVQRQAPIPQDRWIPSRTRRTFVRKAGRHGRHKPQTCQRFVGFRCSRAAGAEIRRLLLLRLRQFCVQRSYNSTATSRTSPFHSNPTSTGIPFHTANRWREKYSSGNQLIVEGKNIHQSGCHWMF</sequence>
<organism evidence="1 2">
    <name type="scientific">Zea mays</name>
    <name type="common">Maize</name>
    <dbReference type="NCBI Taxonomy" id="4577"/>
    <lineage>
        <taxon>Eukaryota</taxon>
        <taxon>Viridiplantae</taxon>
        <taxon>Streptophyta</taxon>
        <taxon>Embryophyta</taxon>
        <taxon>Tracheophyta</taxon>
        <taxon>Spermatophyta</taxon>
        <taxon>Magnoliopsida</taxon>
        <taxon>Liliopsida</taxon>
        <taxon>Poales</taxon>
        <taxon>Poaceae</taxon>
        <taxon>PACMAD clade</taxon>
        <taxon>Panicoideae</taxon>
        <taxon>Andropogonodae</taxon>
        <taxon>Andropogoneae</taxon>
        <taxon>Tripsacinae</taxon>
        <taxon>Zea</taxon>
    </lineage>
</organism>